<evidence type="ECO:0000256" key="4">
    <source>
        <dbReference type="ARBA" id="ARBA00022692"/>
    </source>
</evidence>
<feature type="domain" description="ABC transmembrane type-1" evidence="8">
    <location>
        <begin position="91"/>
        <end position="287"/>
    </location>
</feature>
<dbReference type="Pfam" id="PF19300">
    <property type="entry name" value="BPD_transp_1_N"/>
    <property type="match status" value="1"/>
</dbReference>
<sequence>MRRVASAVLVLWGAVTVTFLALHLIPGSIVDAIIGQSRVTPEIRAQIIQDYSLDKPLWQQYLGYLGRLLHGDLGHSYNQGVAVSTALEQQAGSTFALLLGGVAFALVGSVVVAVATANRPRWIRGPAATAEVVSVAVPSFWLGILLLTVFSFRLHWFPAIGANGFNGLVLPSIALGLAPAAMLSQVLRQGLERVLEEPFIITARARGLRSAAVLLRHALRHAVLPVVTLTGWLVGAFVSGAVVIESVFSRQGLGHLTVGAISQRDFPLVAAIVLISALVYVVVNLAVDALYPLLDPRLRKAPEVVR</sequence>
<accession>A0A919NQ50</accession>
<evidence type="ECO:0000259" key="8">
    <source>
        <dbReference type="PROSITE" id="PS50928"/>
    </source>
</evidence>
<feature type="transmembrane region" description="Helical" evidence="7">
    <location>
        <begin position="164"/>
        <end position="183"/>
    </location>
</feature>
<protein>
    <submittedName>
        <fullName evidence="9">ABC transporter permease</fullName>
    </submittedName>
</protein>
<dbReference type="Proteomes" id="UP000623608">
    <property type="component" value="Unassembled WGS sequence"/>
</dbReference>
<dbReference type="RefSeq" id="WP_239147607.1">
    <property type="nucleotide sequence ID" value="NZ_BOMY01000032.1"/>
</dbReference>
<keyword evidence="5 7" id="KW-1133">Transmembrane helix</keyword>
<feature type="transmembrane region" description="Helical" evidence="7">
    <location>
        <begin position="95"/>
        <end position="117"/>
    </location>
</feature>
<keyword evidence="4 7" id="KW-0812">Transmembrane</keyword>
<feature type="transmembrane region" description="Helical" evidence="7">
    <location>
        <begin position="129"/>
        <end position="152"/>
    </location>
</feature>
<gene>
    <name evidence="9" type="primary">ddpB_1</name>
    <name evidence="9" type="ORF">Ate02nite_45420</name>
</gene>
<dbReference type="InterPro" id="IPR035906">
    <property type="entry name" value="MetI-like_sf"/>
</dbReference>
<dbReference type="EMBL" id="BOMY01000032">
    <property type="protein sequence ID" value="GIF21812.1"/>
    <property type="molecule type" value="Genomic_DNA"/>
</dbReference>
<organism evidence="9 10">
    <name type="scientific">Paractinoplanes tereljensis</name>
    <dbReference type="NCBI Taxonomy" id="571912"/>
    <lineage>
        <taxon>Bacteria</taxon>
        <taxon>Bacillati</taxon>
        <taxon>Actinomycetota</taxon>
        <taxon>Actinomycetes</taxon>
        <taxon>Micromonosporales</taxon>
        <taxon>Micromonosporaceae</taxon>
        <taxon>Paractinoplanes</taxon>
    </lineage>
</organism>
<dbReference type="InterPro" id="IPR000515">
    <property type="entry name" value="MetI-like"/>
</dbReference>
<proteinExistence type="inferred from homology"/>
<evidence type="ECO:0000256" key="5">
    <source>
        <dbReference type="ARBA" id="ARBA00022989"/>
    </source>
</evidence>
<dbReference type="SUPFAM" id="SSF161098">
    <property type="entry name" value="MetI-like"/>
    <property type="match status" value="1"/>
</dbReference>
<dbReference type="PANTHER" id="PTHR43163">
    <property type="entry name" value="DIPEPTIDE TRANSPORT SYSTEM PERMEASE PROTEIN DPPB-RELATED"/>
    <property type="match status" value="1"/>
</dbReference>
<feature type="transmembrane region" description="Helical" evidence="7">
    <location>
        <begin position="222"/>
        <end position="248"/>
    </location>
</feature>
<evidence type="ECO:0000256" key="3">
    <source>
        <dbReference type="ARBA" id="ARBA00022475"/>
    </source>
</evidence>
<keyword evidence="2 7" id="KW-0813">Transport</keyword>
<dbReference type="AlphaFoldDB" id="A0A919NQ50"/>
<evidence type="ECO:0000256" key="6">
    <source>
        <dbReference type="ARBA" id="ARBA00023136"/>
    </source>
</evidence>
<reference evidence="9" key="1">
    <citation type="submission" date="2021-01" db="EMBL/GenBank/DDBJ databases">
        <title>Whole genome shotgun sequence of Actinoplanes tereljensis NBRC 105297.</title>
        <authorList>
            <person name="Komaki H."/>
            <person name="Tamura T."/>
        </authorList>
    </citation>
    <scope>NUCLEOTIDE SEQUENCE</scope>
    <source>
        <strain evidence="9">NBRC 105297</strain>
    </source>
</reference>
<name>A0A919NQ50_9ACTN</name>
<comment type="subcellular location">
    <subcellularLocation>
        <location evidence="1 7">Cell membrane</location>
        <topology evidence="1 7">Multi-pass membrane protein</topology>
    </subcellularLocation>
</comment>
<dbReference type="Pfam" id="PF00528">
    <property type="entry name" value="BPD_transp_1"/>
    <property type="match status" value="1"/>
</dbReference>
<keyword evidence="6 7" id="KW-0472">Membrane</keyword>
<comment type="caution">
    <text evidence="9">The sequence shown here is derived from an EMBL/GenBank/DDBJ whole genome shotgun (WGS) entry which is preliminary data.</text>
</comment>
<evidence type="ECO:0000256" key="2">
    <source>
        <dbReference type="ARBA" id="ARBA00022448"/>
    </source>
</evidence>
<dbReference type="InterPro" id="IPR045621">
    <property type="entry name" value="BPD_transp_1_N"/>
</dbReference>
<evidence type="ECO:0000313" key="10">
    <source>
        <dbReference type="Proteomes" id="UP000623608"/>
    </source>
</evidence>
<evidence type="ECO:0000256" key="1">
    <source>
        <dbReference type="ARBA" id="ARBA00004651"/>
    </source>
</evidence>
<dbReference type="PANTHER" id="PTHR43163:SF6">
    <property type="entry name" value="DIPEPTIDE TRANSPORT SYSTEM PERMEASE PROTEIN DPPB-RELATED"/>
    <property type="match status" value="1"/>
</dbReference>
<feature type="transmembrane region" description="Helical" evidence="7">
    <location>
        <begin position="268"/>
        <end position="291"/>
    </location>
</feature>
<keyword evidence="10" id="KW-1185">Reference proteome</keyword>
<evidence type="ECO:0000313" key="9">
    <source>
        <dbReference type="EMBL" id="GIF21812.1"/>
    </source>
</evidence>
<comment type="similarity">
    <text evidence="7">Belongs to the binding-protein-dependent transport system permease family.</text>
</comment>
<evidence type="ECO:0000256" key="7">
    <source>
        <dbReference type="RuleBase" id="RU363032"/>
    </source>
</evidence>
<keyword evidence="3" id="KW-1003">Cell membrane</keyword>
<dbReference type="PROSITE" id="PS50928">
    <property type="entry name" value="ABC_TM1"/>
    <property type="match status" value="1"/>
</dbReference>
<dbReference type="Gene3D" id="1.10.3720.10">
    <property type="entry name" value="MetI-like"/>
    <property type="match status" value="1"/>
</dbReference>
<dbReference type="CDD" id="cd06261">
    <property type="entry name" value="TM_PBP2"/>
    <property type="match status" value="1"/>
</dbReference>
<dbReference type="GO" id="GO:0071916">
    <property type="term" value="F:dipeptide transmembrane transporter activity"/>
    <property type="evidence" value="ECO:0007669"/>
    <property type="project" value="TreeGrafter"/>
</dbReference>
<dbReference type="GO" id="GO:0005886">
    <property type="term" value="C:plasma membrane"/>
    <property type="evidence" value="ECO:0007669"/>
    <property type="project" value="UniProtKB-SubCell"/>
</dbReference>